<dbReference type="PANTHER" id="PTHR14582:SF1">
    <property type="entry name" value="CENTROMERE PROTEIN O"/>
    <property type="match status" value="1"/>
</dbReference>
<accession>A0A5N5HVD9</accession>
<sequence>MGYSDDAEELLKRRPRKMVYLGNPSRRQLNSRGRSDTLMGEMPLKLFLCLTGTNVLKGHSELAERLSRDANKIIYESLQKEFEDARASQTQENYLDGERWNDGLLATIRERVTTCLEGARIGKLYEISYAGML</sequence>
<evidence type="ECO:0000313" key="7">
    <source>
        <dbReference type="EMBL" id="KAB2629480.1"/>
    </source>
</evidence>
<comment type="similarity">
    <text evidence="3">Belongs to the CENP-O/MCM21 family.</text>
</comment>
<protein>
    <submittedName>
        <fullName evidence="7">Uncharacterized protein</fullName>
    </submittedName>
</protein>
<dbReference type="InterPro" id="IPR018464">
    <property type="entry name" value="CENP-O"/>
</dbReference>
<dbReference type="Proteomes" id="UP000327157">
    <property type="component" value="Chromosome 8"/>
</dbReference>
<dbReference type="GO" id="GO:0031511">
    <property type="term" value="C:Mis6-Sim4 complex"/>
    <property type="evidence" value="ECO:0007669"/>
    <property type="project" value="TreeGrafter"/>
</dbReference>
<evidence type="ECO:0000256" key="3">
    <source>
        <dbReference type="ARBA" id="ARBA00007321"/>
    </source>
</evidence>
<evidence type="ECO:0000256" key="4">
    <source>
        <dbReference type="ARBA" id="ARBA00022454"/>
    </source>
</evidence>
<reference evidence="7 9" key="1">
    <citation type="submission" date="2019-09" db="EMBL/GenBank/DDBJ databases">
        <authorList>
            <person name="Ou C."/>
        </authorList>
    </citation>
    <scope>NUCLEOTIDE SEQUENCE [LARGE SCALE GENOMIC DNA]</scope>
    <source>
        <strain evidence="7">S2</strain>
        <tissue evidence="7">Leaf</tissue>
    </source>
</reference>
<gene>
    <name evidence="7" type="ORF">D8674_034275</name>
    <name evidence="8" type="ORF">D8674_034311</name>
</gene>
<evidence type="ECO:0000256" key="2">
    <source>
        <dbReference type="ARBA" id="ARBA00004584"/>
    </source>
</evidence>
<keyword evidence="4" id="KW-0158">Chromosome</keyword>
<evidence type="ECO:0000256" key="5">
    <source>
        <dbReference type="ARBA" id="ARBA00023242"/>
    </source>
</evidence>
<dbReference type="OrthoDB" id="10050372at2759"/>
<organism evidence="7 9">
    <name type="scientific">Pyrus ussuriensis x Pyrus communis</name>
    <dbReference type="NCBI Taxonomy" id="2448454"/>
    <lineage>
        <taxon>Eukaryota</taxon>
        <taxon>Viridiplantae</taxon>
        <taxon>Streptophyta</taxon>
        <taxon>Embryophyta</taxon>
        <taxon>Tracheophyta</taxon>
        <taxon>Spermatophyta</taxon>
        <taxon>Magnoliopsida</taxon>
        <taxon>eudicotyledons</taxon>
        <taxon>Gunneridae</taxon>
        <taxon>Pentapetalae</taxon>
        <taxon>rosids</taxon>
        <taxon>fabids</taxon>
        <taxon>Rosales</taxon>
        <taxon>Rosaceae</taxon>
        <taxon>Amygdaloideae</taxon>
        <taxon>Maleae</taxon>
        <taxon>Pyrus</taxon>
    </lineage>
</organism>
<comment type="subcellular location">
    <subcellularLocation>
        <location evidence="2">Chromosome</location>
        <location evidence="2">Centromere</location>
    </subcellularLocation>
    <subcellularLocation>
        <location evidence="1">Nucleus</location>
    </subcellularLocation>
</comment>
<evidence type="ECO:0000313" key="8">
    <source>
        <dbReference type="EMBL" id="KAB2629516.1"/>
    </source>
</evidence>
<keyword evidence="5" id="KW-0539">Nucleus</keyword>
<reference evidence="9" key="2">
    <citation type="submission" date="2019-10" db="EMBL/GenBank/DDBJ databases">
        <title>A de novo genome assembly of a pear dwarfing rootstock.</title>
        <authorList>
            <person name="Wang F."/>
            <person name="Wang J."/>
            <person name="Li S."/>
            <person name="Zhang Y."/>
            <person name="Fang M."/>
            <person name="Ma L."/>
            <person name="Zhao Y."/>
            <person name="Jiang S."/>
        </authorList>
    </citation>
    <scope>NUCLEOTIDE SEQUENCE [LARGE SCALE GENOMIC DNA]</scope>
    <source>
        <strain evidence="8">S2</strain>
        <tissue evidence="8">Leaf</tissue>
    </source>
</reference>
<proteinExistence type="inferred from homology"/>
<dbReference type="PANTHER" id="PTHR14582">
    <property type="entry name" value="INNER KINETOCHORE SUBUNIT MAL2"/>
    <property type="match status" value="1"/>
</dbReference>
<keyword evidence="9" id="KW-1185">Reference proteome</keyword>
<dbReference type="EMBL" id="SMOL01000148">
    <property type="protein sequence ID" value="KAB2629516.1"/>
    <property type="molecule type" value="Genomic_DNA"/>
</dbReference>
<dbReference type="AlphaFoldDB" id="A0A5N5HVD9"/>
<dbReference type="GO" id="GO:0005634">
    <property type="term" value="C:nucleus"/>
    <property type="evidence" value="ECO:0007669"/>
    <property type="project" value="UniProtKB-SubCell"/>
</dbReference>
<evidence type="ECO:0000256" key="6">
    <source>
        <dbReference type="ARBA" id="ARBA00023328"/>
    </source>
</evidence>
<reference evidence="7 9" key="3">
    <citation type="submission" date="2019-11" db="EMBL/GenBank/DDBJ databases">
        <title>A de novo genome assembly of a pear dwarfing rootstock.</title>
        <authorList>
            <person name="Wang F."/>
            <person name="Wang J."/>
            <person name="Li S."/>
            <person name="Zhang Y."/>
            <person name="Fang M."/>
            <person name="Ma L."/>
            <person name="Zhao Y."/>
            <person name="Jiang S."/>
        </authorList>
    </citation>
    <scope>NUCLEOTIDE SEQUENCE [LARGE SCALE GENOMIC DNA]</scope>
    <source>
        <strain evidence="7">S2</strain>
        <tissue evidence="7">Leaf</tissue>
    </source>
</reference>
<dbReference type="EMBL" id="SMOL01000148">
    <property type="protein sequence ID" value="KAB2629480.1"/>
    <property type="molecule type" value="Genomic_DNA"/>
</dbReference>
<comment type="caution">
    <text evidence="7">The sequence shown here is derived from an EMBL/GenBank/DDBJ whole genome shotgun (WGS) entry which is preliminary data.</text>
</comment>
<keyword evidence="6" id="KW-0137">Centromere</keyword>
<evidence type="ECO:0000256" key="1">
    <source>
        <dbReference type="ARBA" id="ARBA00004123"/>
    </source>
</evidence>
<name>A0A5N5HVD9_9ROSA</name>
<evidence type="ECO:0000313" key="9">
    <source>
        <dbReference type="Proteomes" id="UP000327157"/>
    </source>
</evidence>